<evidence type="ECO:0008006" key="3">
    <source>
        <dbReference type="Google" id="ProtNLM"/>
    </source>
</evidence>
<evidence type="ECO:0000313" key="2">
    <source>
        <dbReference type="Proteomes" id="UP001152622"/>
    </source>
</evidence>
<sequence length="189" mass="21507">MLNRVLATREIVGVKTHDNIRRTVESILQALDRSLKQAVETRWNTRLAMLQSVRDALRSGKLHEVLLHRNEYEEVINTLAAITERAGTEESVRVEQDPGPMATEVHNFFASCVQEEEREEDSGDTIKESWGRQLVLKYMNEPTKAGSQSLLNFWQEMSGGLVPVARKLLAIPATSTPVREEFQCCWKTN</sequence>
<accession>A0A9Q1IWW4</accession>
<proteinExistence type="predicted"/>
<evidence type="ECO:0000313" key="1">
    <source>
        <dbReference type="EMBL" id="KAJ8356336.1"/>
    </source>
</evidence>
<keyword evidence="2" id="KW-1185">Reference proteome</keyword>
<dbReference type="Proteomes" id="UP001152622">
    <property type="component" value="Chromosome 6"/>
</dbReference>
<dbReference type="SUPFAM" id="SSF53098">
    <property type="entry name" value="Ribonuclease H-like"/>
    <property type="match status" value="1"/>
</dbReference>
<gene>
    <name evidence="1" type="ORF">SKAU_G00191300</name>
</gene>
<dbReference type="InterPro" id="IPR012337">
    <property type="entry name" value="RNaseH-like_sf"/>
</dbReference>
<dbReference type="AlphaFoldDB" id="A0A9Q1IWW4"/>
<comment type="caution">
    <text evidence="1">The sequence shown here is derived from an EMBL/GenBank/DDBJ whole genome shotgun (WGS) entry which is preliminary data.</text>
</comment>
<name>A0A9Q1IWW4_SYNKA</name>
<organism evidence="1 2">
    <name type="scientific">Synaphobranchus kaupii</name>
    <name type="common">Kaup's arrowtooth eel</name>
    <dbReference type="NCBI Taxonomy" id="118154"/>
    <lineage>
        <taxon>Eukaryota</taxon>
        <taxon>Metazoa</taxon>
        <taxon>Chordata</taxon>
        <taxon>Craniata</taxon>
        <taxon>Vertebrata</taxon>
        <taxon>Euteleostomi</taxon>
        <taxon>Actinopterygii</taxon>
        <taxon>Neopterygii</taxon>
        <taxon>Teleostei</taxon>
        <taxon>Anguilliformes</taxon>
        <taxon>Synaphobranchidae</taxon>
        <taxon>Synaphobranchus</taxon>
    </lineage>
</organism>
<reference evidence="1" key="1">
    <citation type="journal article" date="2023" name="Science">
        <title>Genome structures resolve the early diversification of teleost fishes.</title>
        <authorList>
            <person name="Parey E."/>
            <person name="Louis A."/>
            <person name="Montfort J."/>
            <person name="Bouchez O."/>
            <person name="Roques C."/>
            <person name="Iampietro C."/>
            <person name="Lluch J."/>
            <person name="Castinel A."/>
            <person name="Donnadieu C."/>
            <person name="Desvignes T."/>
            <person name="Floi Bucao C."/>
            <person name="Jouanno E."/>
            <person name="Wen M."/>
            <person name="Mejri S."/>
            <person name="Dirks R."/>
            <person name="Jansen H."/>
            <person name="Henkel C."/>
            <person name="Chen W.J."/>
            <person name="Zahm M."/>
            <person name="Cabau C."/>
            <person name="Klopp C."/>
            <person name="Thompson A.W."/>
            <person name="Robinson-Rechavi M."/>
            <person name="Braasch I."/>
            <person name="Lecointre G."/>
            <person name="Bobe J."/>
            <person name="Postlethwait J.H."/>
            <person name="Berthelot C."/>
            <person name="Roest Crollius H."/>
            <person name="Guiguen Y."/>
        </authorList>
    </citation>
    <scope>NUCLEOTIDE SEQUENCE</scope>
    <source>
        <strain evidence="1">WJC10195</strain>
    </source>
</reference>
<dbReference type="EMBL" id="JAINUF010000006">
    <property type="protein sequence ID" value="KAJ8356336.1"/>
    <property type="molecule type" value="Genomic_DNA"/>
</dbReference>
<protein>
    <recommendedName>
        <fullName evidence="3">HAT C-terminal dimerisation domain-containing protein</fullName>
    </recommendedName>
</protein>